<keyword evidence="3" id="KW-0963">Cytoplasm</keyword>
<dbReference type="GO" id="GO:0006525">
    <property type="term" value="P:arginine metabolic process"/>
    <property type="evidence" value="ECO:0007669"/>
    <property type="project" value="InterPro"/>
</dbReference>
<dbReference type="GO" id="GO:0003700">
    <property type="term" value="F:DNA-binding transcription factor activity"/>
    <property type="evidence" value="ECO:0007669"/>
    <property type="project" value="InterPro"/>
</dbReference>
<dbReference type="InterPro" id="IPR036251">
    <property type="entry name" value="Arg_repress_C_sf"/>
</dbReference>
<evidence type="ECO:0000256" key="1">
    <source>
        <dbReference type="ARBA" id="ARBA00004496"/>
    </source>
</evidence>
<accession>A0A0F9MG11</accession>
<feature type="domain" description="Arginine repressor C-terminal" evidence="8">
    <location>
        <begin position="73"/>
        <end position="138"/>
    </location>
</feature>
<dbReference type="EMBL" id="LAZR01004708">
    <property type="protein sequence ID" value="KKN06280.1"/>
    <property type="molecule type" value="Genomic_DNA"/>
</dbReference>
<dbReference type="Gene3D" id="3.30.1360.40">
    <property type="match status" value="1"/>
</dbReference>
<dbReference type="PANTHER" id="PTHR34471:SF1">
    <property type="entry name" value="ARGININE REPRESSOR"/>
    <property type="match status" value="1"/>
</dbReference>
<evidence type="ECO:0000256" key="5">
    <source>
        <dbReference type="ARBA" id="ARBA00023125"/>
    </source>
</evidence>
<dbReference type="GO" id="GO:0034618">
    <property type="term" value="F:arginine binding"/>
    <property type="evidence" value="ECO:0007669"/>
    <property type="project" value="InterPro"/>
</dbReference>
<evidence type="ECO:0008006" key="10">
    <source>
        <dbReference type="Google" id="ProtNLM"/>
    </source>
</evidence>
<keyword evidence="6" id="KW-0804">Transcription</keyword>
<dbReference type="GO" id="GO:0051259">
    <property type="term" value="P:protein complex oligomerization"/>
    <property type="evidence" value="ECO:0007669"/>
    <property type="project" value="InterPro"/>
</dbReference>
<sequence length="144" mass="15888">MTTISKEQRLDLIRDFIKANKVRTQEELVVFLQSRGYNMTQATVSRDVADIGLKKNSAGNYVLAQEEELKTILKTLVKKVTYSANIVLINTLPAAGQTVASYLDKAKLDGVMGSVAGDDTIFLLVAEDHDAETITIELRALKED</sequence>
<dbReference type="InterPro" id="IPR036390">
    <property type="entry name" value="WH_DNA-bd_sf"/>
</dbReference>
<dbReference type="HAMAP" id="MF_00173">
    <property type="entry name" value="Arg_repressor"/>
    <property type="match status" value="1"/>
</dbReference>
<dbReference type="InterPro" id="IPR036388">
    <property type="entry name" value="WH-like_DNA-bd_sf"/>
</dbReference>
<gene>
    <name evidence="9" type="ORF">LCGC14_1078950</name>
</gene>
<dbReference type="InterPro" id="IPR020900">
    <property type="entry name" value="Arg_repress_DNA-bd"/>
</dbReference>
<dbReference type="AlphaFoldDB" id="A0A0F9MG11"/>
<dbReference type="SUPFAM" id="SSF46785">
    <property type="entry name" value="Winged helix' DNA-binding domain"/>
    <property type="match status" value="1"/>
</dbReference>
<reference evidence="9" key="1">
    <citation type="journal article" date="2015" name="Nature">
        <title>Complex archaea that bridge the gap between prokaryotes and eukaryotes.</title>
        <authorList>
            <person name="Spang A."/>
            <person name="Saw J.H."/>
            <person name="Jorgensen S.L."/>
            <person name="Zaremba-Niedzwiedzka K."/>
            <person name="Martijn J."/>
            <person name="Lind A.E."/>
            <person name="van Eijk R."/>
            <person name="Schleper C."/>
            <person name="Guy L."/>
            <person name="Ettema T.J."/>
        </authorList>
    </citation>
    <scope>NUCLEOTIDE SEQUENCE</scope>
</reference>
<dbReference type="InterPro" id="IPR020899">
    <property type="entry name" value="Arg_repress_C"/>
</dbReference>
<evidence type="ECO:0000256" key="6">
    <source>
        <dbReference type="ARBA" id="ARBA00023163"/>
    </source>
</evidence>
<organism evidence="9">
    <name type="scientific">marine sediment metagenome</name>
    <dbReference type="NCBI Taxonomy" id="412755"/>
    <lineage>
        <taxon>unclassified sequences</taxon>
        <taxon>metagenomes</taxon>
        <taxon>ecological metagenomes</taxon>
    </lineage>
</organism>
<comment type="caution">
    <text evidence="9">The sequence shown here is derived from an EMBL/GenBank/DDBJ whole genome shotgun (WGS) entry which is preliminary data.</text>
</comment>
<protein>
    <recommendedName>
        <fullName evidence="10">Arginine repressor</fullName>
    </recommendedName>
</protein>
<comment type="similarity">
    <text evidence="2">Belongs to the ArgR family.</text>
</comment>
<dbReference type="GO" id="GO:0005737">
    <property type="term" value="C:cytoplasm"/>
    <property type="evidence" value="ECO:0007669"/>
    <property type="project" value="UniProtKB-SubCell"/>
</dbReference>
<dbReference type="PANTHER" id="PTHR34471">
    <property type="entry name" value="ARGININE REPRESSOR"/>
    <property type="match status" value="1"/>
</dbReference>
<comment type="subcellular location">
    <subcellularLocation>
        <location evidence="1">Cytoplasm</location>
    </subcellularLocation>
</comment>
<dbReference type="PRINTS" id="PR01467">
    <property type="entry name" value="ARGREPRESSOR"/>
</dbReference>
<evidence type="ECO:0000256" key="4">
    <source>
        <dbReference type="ARBA" id="ARBA00023015"/>
    </source>
</evidence>
<evidence type="ECO:0000259" key="8">
    <source>
        <dbReference type="Pfam" id="PF02863"/>
    </source>
</evidence>
<proteinExistence type="inferred from homology"/>
<evidence type="ECO:0000259" key="7">
    <source>
        <dbReference type="Pfam" id="PF01316"/>
    </source>
</evidence>
<dbReference type="Pfam" id="PF02863">
    <property type="entry name" value="Arg_repressor_C"/>
    <property type="match status" value="1"/>
</dbReference>
<evidence type="ECO:0000256" key="3">
    <source>
        <dbReference type="ARBA" id="ARBA00022490"/>
    </source>
</evidence>
<name>A0A0F9MG11_9ZZZZ</name>
<dbReference type="InterPro" id="IPR001669">
    <property type="entry name" value="Arg_repress"/>
</dbReference>
<keyword evidence="5" id="KW-0238">DNA-binding</keyword>
<dbReference type="Pfam" id="PF01316">
    <property type="entry name" value="Arg_repressor"/>
    <property type="match status" value="1"/>
</dbReference>
<dbReference type="Gene3D" id="1.10.10.10">
    <property type="entry name" value="Winged helix-like DNA-binding domain superfamily/Winged helix DNA-binding domain"/>
    <property type="match status" value="1"/>
</dbReference>
<dbReference type="SUPFAM" id="SSF55252">
    <property type="entry name" value="C-terminal domain of arginine repressor"/>
    <property type="match status" value="1"/>
</dbReference>
<evidence type="ECO:0000313" key="9">
    <source>
        <dbReference type="EMBL" id="KKN06280.1"/>
    </source>
</evidence>
<evidence type="ECO:0000256" key="2">
    <source>
        <dbReference type="ARBA" id="ARBA00008316"/>
    </source>
</evidence>
<dbReference type="GO" id="GO:0003677">
    <property type="term" value="F:DNA binding"/>
    <property type="evidence" value="ECO:0007669"/>
    <property type="project" value="UniProtKB-KW"/>
</dbReference>
<keyword evidence="4" id="KW-0805">Transcription regulation</keyword>
<feature type="domain" description="Arginine repressor DNA-binding" evidence="7">
    <location>
        <begin position="4"/>
        <end position="67"/>
    </location>
</feature>